<dbReference type="SUPFAM" id="SSF53623">
    <property type="entry name" value="MurD-like peptide ligases, catalytic domain"/>
    <property type="match status" value="1"/>
</dbReference>
<dbReference type="SUPFAM" id="SSF63418">
    <property type="entry name" value="MurE/MurF N-terminal domain"/>
    <property type="match status" value="1"/>
</dbReference>
<accession>A0ABV7VV93</accession>
<dbReference type="InterPro" id="IPR051046">
    <property type="entry name" value="MurCDEF_CellWall_CoF430Synth"/>
</dbReference>
<evidence type="ECO:0000256" key="1">
    <source>
        <dbReference type="ARBA" id="ARBA00022490"/>
    </source>
</evidence>
<proteinExistence type="inferred from homology"/>
<comment type="similarity">
    <text evidence="10">Belongs to the MurCDEF family. MurF subfamily.</text>
</comment>
<dbReference type="InterPro" id="IPR035911">
    <property type="entry name" value="MurE/MurF_N"/>
</dbReference>
<dbReference type="Gene3D" id="3.40.1390.10">
    <property type="entry name" value="MurE/MurF, N-terminal domain"/>
    <property type="match status" value="1"/>
</dbReference>
<evidence type="ECO:0000256" key="3">
    <source>
        <dbReference type="ARBA" id="ARBA00022618"/>
    </source>
</evidence>
<feature type="domain" description="Mur ligase N-terminal catalytic" evidence="12">
    <location>
        <begin position="29"/>
        <end position="99"/>
    </location>
</feature>
<dbReference type="NCBIfam" id="TIGR01143">
    <property type="entry name" value="murF"/>
    <property type="match status" value="1"/>
</dbReference>
<dbReference type="Pfam" id="PF01225">
    <property type="entry name" value="Mur_ligase"/>
    <property type="match status" value="1"/>
</dbReference>
<gene>
    <name evidence="10 15" type="primary">murF</name>
    <name evidence="15" type="ORF">ACFOMG_13690</name>
</gene>
<evidence type="ECO:0000256" key="11">
    <source>
        <dbReference type="RuleBase" id="RU004136"/>
    </source>
</evidence>
<keyword evidence="16" id="KW-1185">Reference proteome</keyword>
<comment type="caution">
    <text evidence="15">The sequence shown here is derived from an EMBL/GenBank/DDBJ whole genome shotgun (WGS) entry which is preliminary data.</text>
</comment>
<comment type="function">
    <text evidence="10 11">Involved in cell wall formation. Catalyzes the final step in the synthesis of UDP-N-acetylmuramoyl-pentapeptide, the precursor of murein.</text>
</comment>
<dbReference type="Gene3D" id="3.40.1190.10">
    <property type="entry name" value="Mur-like, catalytic domain"/>
    <property type="match status" value="1"/>
</dbReference>
<dbReference type="InterPro" id="IPR036565">
    <property type="entry name" value="Mur-like_cat_sf"/>
</dbReference>
<evidence type="ECO:0000259" key="14">
    <source>
        <dbReference type="Pfam" id="PF08245"/>
    </source>
</evidence>
<evidence type="ECO:0000256" key="5">
    <source>
        <dbReference type="ARBA" id="ARBA00022840"/>
    </source>
</evidence>
<evidence type="ECO:0000256" key="4">
    <source>
        <dbReference type="ARBA" id="ARBA00022741"/>
    </source>
</evidence>
<dbReference type="InterPro" id="IPR013221">
    <property type="entry name" value="Mur_ligase_cen"/>
</dbReference>
<dbReference type="GO" id="GO:0047480">
    <property type="term" value="F:UDP-N-acetylmuramoyl-tripeptide-D-alanyl-D-alanine ligase activity"/>
    <property type="evidence" value="ECO:0007669"/>
    <property type="project" value="UniProtKB-EC"/>
</dbReference>
<name>A0ABV7VV93_9GAMM</name>
<keyword evidence="6 10" id="KW-0133">Cell shape</keyword>
<keyword evidence="2 10" id="KW-0436">Ligase</keyword>
<dbReference type="Gene3D" id="3.90.190.20">
    <property type="entry name" value="Mur ligase, C-terminal domain"/>
    <property type="match status" value="1"/>
</dbReference>
<dbReference type="RefSeq" id="WP_376867387.1">
    <property type="nucleotide sequence ID" value="NZ_JBHRYB010000013.1"/>
</dbReference>
<dbReference type="Proteomes" id="UP001595722">
    <property type="component" value="Unassembled WGS sequence"/>
</dbReference>
<evidence type="ECO:0000256" key="10">
    <source>
        <dbReference type="HAMAP-Rule" id="MF_02019"/>
    </source>
</evidence>
<evidence type="ECO:0000313" key="16">
    <source>
        <dbReference type="Proteomes" id="UP001595722"/>
    </source>
</evidence>
<organism evidence="15 16">
    <name type="scientific">Bacterioplanoides pacificum</name>
    <dbReference type="NCBI Taxonomy" id="1171596"/>
    <lineage>
        <taxon>Bacteria</taxon>
        <taxon>Pseudomonadati</taxon>
        <taxon>Pseudomonadota</taxon>
        <taxon>Gammaproteobacteria</taxon>
        <taxon>Oceanospirillales</taxon>
        <taxon>Oceanospirillaceae</taxon>
        <taxon>Bacterioplanoides</taxon>
    </lineage>
</organism>
<dbReference type="Pfam" id="PF02875">
    <property type="entry name" value="Mur_ligase_C"/>
    <property type="match status" value="1"/>
</dbReference>
<dbReference type="InterPro" id="IPR005863">
    <property type="entry name" value="UDP-N-AcMur_synth"/>
</dbReference>
<dbReference type="HAMAP" id="MF_02019">
    <property type="entry name" value="MurF"/>
    <property type="match status" value="1"/>
</dbReference>
<keyword evidence="8 10" id="KW-0131">Cell cycle</keyword>
<evidence type="ECO:0000259" key="13">
    <source>
        <dbReference type="Pfam" id="PF02875"/>
    </source>
</evidence>
<dbReference type="EC" id="6.3.2.10" evidence="10 11"/>
<keyword evidence="9 10" id="KW-0961">Cell wall biogenesis/degradation</keyword>
<keyword evidence="1 10" id="KW-0963">Cytoplasm</keyword>
<protein>
    <recommendedName>
        <fullName evidence="10 11">UDP-N-acetylmuramoyl-tripeptide--D-alanyl-D-alanine ligase</fullName>
        <ecNumber evidence="10 11">6.3.2.10</ecNumber>
    </recommendedName>
    <alternativeName>
        <fullName evidence="10">D-alanyl-D-alanine-adding enzyme</fullName>
    </alternativeName>
</protein>
<comment type="subcellular location">
    <subcellularLocation>
        <location evidence="10 11">Cytoplasm</location>
    </subcellularLocation>
</comment>
<keyword evidence="4 10" id="KW-0547">Nucleotide-binding</keyword>
<dbReference type="InterPro" id="IPR000713">
    <property type="entry name" value="Mur_ligase_N"/>
</dbReference>
<dbReference type="SUPFAM" id="SSF53244">
    <property type="entry name" value="MurD-like peptide ligases, peptide-binding domain"/>
    <property type="match status" value="1"/>
</dbReference>
<evidence type="ECO:0000256" key="9">
    <source>
        <dbReference type="ARBA" id="ARBA00023316"/>
    </source>
</evidence>
<keyword evidence="3 10" id="KW-0132">Cell division</keyword>
<keyword evidence="5 10" id="KW-0067">ATP-binding</keyword>
<evidence type="ECO:0000259" key="12">
    <source>
        <dbReference type="Pfam" id="PF01225"/>
    </source>
</evidence>
<evidence type="ECO:0000256" key="2">
    <source>
        <dbReference type="ARBA" id="ARBA00022598"/>
    </source>
</evidence>
<keyword evidence="7 10" id="KW-0573">Peptidoglycan synthesis</keyword>
<reference evidence="16" key="1">
    <citation type="journal article" date="2019" name="Int. J. Syst. Evol. Microbiol.">
        <title>The Global Catalogue of Microorganisms (GCM) 10K type strain sequencing project: providing services to taxonomists for standard genome sequencing and annotation.</title>
        <authorList>
            <consortium name="The Broad Institute Genomics Platform"/>
            <consortium name="The Broad Institute Genome Sequencing Center for Infectious Disease"/>
            <person name="Wu L."/>
            <person name="Ma J."/>
        </authorList>
    </citation>
    <scope>NUCLEOTIDE SEQUENCE [LARGE SCALE GENOMIC DNA]</scope>
    <source>
        <strain evidence="16">KCTC 42424</strain>
    </source>
</reference>
<sequence>MLNTLALSQLSELTSAHWLTSEVDFHCVGVSTDSRSIKPGELYVPLKGERFNGHDFLPQVRDAGAAAALVDEIPDDEVLAGLSGLPLLQVSDCLAALGDIARWQRRQFAGPVVAVTGSAGKTSVKQIMANVLSQQYNTWMTQGNLNNHIGVPLTLLALQPEHQAAVIELGASGLSEIAYTAQFVEPQVGIITNASAAHLDGFGSLEGIVQTKGELIDFIQPGGTAVLNADDAFFPVWLARAQTRKLNIMTFGLSANADVRAGQIHTDLQGCHFSLQTAEGVHEVFLPLLGEHNVRNALAVVAAALAVNMPVGNIIDGLQTAEAFAGRLRWCDGAVGQRILDDSYNASPASVRAAIDVLAAAENSWLILGDMAELGKEADTIHHDIGRYAREQGIQHLVATGTKTKNSVAAFGDQGIWFSQRDELVRYLQQQTRADDVLLVKGSRSAGMDKVVKALQSVVPIGEEEN</sequence>
<dbReference type="PANTHER" id="PTHR43024">
    <property type="entry name" value="UDP-N-ACETYLMURAMOYL-TRIPEPTIDE--D-ALANYL-D-ALANINE LIGASE"/>
    <property type="match status" value="1"/>
</dbReference>
<dbReference type="Pfam" id="PF08245">
    <property type="entry name" value="Mur_ligase_M"/>
    <property type="match status" value="1"/>
</dbReference>
<feature type="binding site" evidence="10">
    <location>
        <begin position="117"/>
        <end position="123"/>
    </location>
    <ligand>
        <name>ATP</name>
        <dbReference type="ChEBI" id="CHEBI:30616"/>
    </ligand>
</feature>
<comment type="pathway">
    <text evidence="10 11">Cell wall biogenesis; peptidoglycan biosynthesis.</text>
</comment>
<evidence type="ECO:0000256" key="7">
    <source>
        <dbReference type="ARBA" id="ARBA00022984"/>
    </source>
</evidence>
<dbReference type="InterPro" id="IPR004101">
    <property type="entry name" value="Mur_ligase_C"/>
</dbReference>
<feature type="domain" description="Mur ligase central" evidence="14">
    <location>
        <begin position="115"/>
        <end position="304"/>
    </location>
</feature>
<dbReference type="PANTHER" id="PTHR43024:SF1">
    <property type="entry name" value="UDP-N-ACETYLMURAMOYL-TRIPEPTIDE--D-ALANYL-D-ALANINE LIGASE"/>
    <property type="match status" value="1"/>
</dbReference>
<evidence type="ECO:0000313" key="15">
    <source>
        <dbReference type="EMBL" id="MFC3681152.1"/>
    </source>
</evidence>
<feature type="domain" description="Mur ligase C-terminal" evidence="13">
    <location>
        <begin position="326"/>
        <end position="444"/>
    </location>
</feature>
<evidence type="ECO:0000256" key="8">
    <source>
        <dbReference type="ARBA" id="ARBA00023306"/>
    </source>
</evidence>
<dbReference type="EMBL" id="JBHRYB010000013">
    <property type="protein sequence ID" value="MFC3681152.1"/>
    <property type="molecule type" value="Genomic_DNA"/>
</dbReference>
<evidence type="ECO:0000256" key="6">
    <source>
        <dbReference type="ARBA" id="ARBA00022960"/>
    </source>
</evidence>
<comment type="catalytic activity">
    <reaction evidence="10 11">
        <text>D-alanyl-D-alanine + UDP-N-acetyl-alpha-D-muramoyl-L-alanyl-gamma-D-glutamyl-meso-2,6-diaminopimelate + ATP = UDP-N-acetyl-alpha-D-muramoyl-L-alanyl-gamma-D-glutamyl-meso-2,6-diaminopimeloyl-D-alanyl-D-alanine + ADP + phosphate + H(+)</text>
        <dbReference type="Rhea" id="RHEA:28374"/>
        <dbReference type="ChEBI" id="CHEBI:15378"/>
        <dbReference type="ChEBI" id="CHEBI:30616"/>
        <dbReference type="ChEBI" id="CHEBI:43474"/>
        <dbReference type="ChEBI" id="CHEBI:57822"/>
        <dbReference type="ChEBI" id="CHEBI:61386"/>
        <dbReference type="ChEBI" id="CHEBI:83905"/>
        <dbReference type="ChEBI" id="CHEBI:456216"/>
        <dbReference type="EC" id="6.3.2.10"/>
    </reaction>
</comment>
<dbReference type="InterPro" id="IPR036615">
    <property type="entry name" value="Mur_ligase_C_dom_sf"/>
</dbReference>